<keyword evidence="9" id="KW-1185">Reference proteome</keyword>
<protein>
    <submittedName>
        <fullName evidence="8">Transmembrane channel-like protein 7</fullName>
    </submittedName>
</protein>
<comment type="caution">
    <text evidence="8">The sequence shown here is derived from an EMBL/GenBank/DDBJ whole genome shotgun (WGS) entry which is preliminary data.</text>
</comment>
<keyword evidence="3 6" id="KW-0812">Transmembrane</keyword>
<dbReference type="PANTHER" id="PTHR23302">
    <property type="entry name" value="TRANSMEMBRANE CHANNEL-RELATED"/>
    <property type="match status" value="1"/>
</dbReference>
<dbReference type="GO" id="GO:0008381">
    <property type="term" value="F:mechanosensitive monoatomic ion channel activity"/>
    <property type="evidence" value="ECO:0007669"/>
    <property type="project" value="TreeGrafter"/>
</dbReference>
<keyword evidence="4 6" id="KW-1133">Transmembrane helix</keyword>
<evidence type="ECO:0000256" key="4">
    <source>
        <dbReference type="ARBA" id="ARBA00022989"/>
    </source>
</evidence>
<organism evidence="8 9">
    <name type="scientific">Amphibalanus amphitrite</name>
    <name type="common">Striped barnacle</name>
    <name type="synonym">Balanus amphitrite</name>
    <dbReference type="NCBI Taxonomy" id="1232801"/>
    <lineage>
        <taxon>Eukaryota</taxon>
        <taxon>Metazoa</taxon>
        <taxon>Ecdysozoa</taxon>
        <taxon>Arthropoda</taxon>
        <taxon>Crustacea</taxon>
        <taxon>Multicrustacea</taxon>
        <taxon>Cirripedia</taxon>
        <taxon>Thoracica</taxon>
        <taxon>Thoracicalcarea</taxon>
        <taxon>Balanomorpha</taxon>
        <taxon>Balanoidea</taxon>
        <taxon>Balanidae</taxon>
        <taxon>Amphibalaninae</taxon>
        <taxon>Amphibalanus</taxon>
    </lineage>
</organism>
<dbReference type="Proteomes" id="UP000440578">
    <property type="component" value="Unassembled WGS sequence"/>
</dbReference>
<feature type="transmembrane region" description="Helical" evidence="6">
    <location>
        <begin position="299"/>
        <end position="319"/>
    </location>
</feature>
<name>A0A6A4V8A6_AMPAM</name>
<feature type="transmembrane region" description="Helical" evidence="6">
    <location>
        <begin position="392"/>
        <end position="417"/>
    </location>
</feature>
<evidence type="ECO:0000313" key="8">
    <source>
        <dbReference type="EMBL" id="KAF0289379.1"/>
    </source>
</evidence>
<dbReference type="OrthoDB" id="1936208at2759"/>
<sequence>MARRSRPQTSTWEEARGEFYQEHFPSSQVGLEADDGLSGGVSSSQAQLLNILPSRQLLHTVDGVTMSRGQMTRTLGKRRSTLTVRPSQLGQSQTDVDHPAVLPDQEIPDEQQIWDQIQAIKAMPIPMDKKRERKNKLLNSPTFRMQGMQRFHLTRQKFWSRFKDAMVDIFSFELWHDSLRLIEGNFGTGVLSYFHYIKKVMYMNLAMFAAMLLLVVLPNALLPPSHTEHCDDDDRPATITACCHEEYVANVTAMRWRGVAQAFMDFLQGQGYMELTPLFYGYYENEILVAPHEHLLQPASSYVLVTLVCLLLCLVYVVIHTAHGFQDAILSRGKFYQYCNVIFSAWDFCIDNVSSAEYKQKAVFNELKGYLETDQYEAERRNRSQMDTVQLYVVRTVTNIIVTVILIISGVIIYFVVQYSLVNVENADSGIELYIYQYLPPFTVSGLNIVVTMFMYHIVTLERYTPQVQVTLTLLRTVFLRVASIAVLMYSFFVKYKAQCEGRLDPDACYADGCQRNACWETVVGQMCWRLMLTDFAALAGLNIFVYFPLRIFIDHFPAAWLRTLFLQEFEIPRHVLDVVYNQALCWLGVFFSPLLPGVAALLCFLSST</sequence>
<comment type="similarity">
    <text evidence="2">Belongs to the TMC family.</text>
</comment>
<accession>A0A6A4V8A6</accession>
<evidence type="ECO:0000256" key="3">
    <source>
        <dbReference type="ARBA" id="ARBA00022692"/>
    </source>
</evidence>
<keyword evidence="5 6" id="KW-0472">Membrane</keyword>
<feature type="transmembrane region" description="Helical" evidence="6">
    <location>
        <begin position="536"/>
        <end position="554"/>
    </location>
</feature>
<evidence type="ECO:0000313" key="9">
    <source>
        <dbReference type="Proteomes" id="UP000440578"/>
    </source>
</evidence>
<evidence type="ECO:0000256" key="6">
    <source>
        <dbReference type="SAM" id="Phobius"/>
    </source>
</evidence>
<dbReference type="GO" id="GO:0005886">
    <property type="term" value="C:plasma membrane"/>
    <property type="evidence" value="ECO:0007669"/>
    <property type="project" value="InterPro"/>
</dbReference>
<dbReference type="InterPro" id="IPR012496">
    <property type="entry name" value="TMC_dom"/>
</dbReference>
<feature type="domain" description="TMC" evidence="7">
    <location>
        <begin position="519"/>
        <end position="606"/>
    </location>
</feature>
<evidence type="ECO:0000259" key="7">
    <source>
        <dbReference type="Pfam" id="PF07810"/>
    </source>
</evidence>
<dbReference type="Pfam" id="PF07810">
    <property type="entry name" value="TMC"/>
    <property type="match status" value="1"/>
</dbReference>
<proteinExistence type="inferred from homology"/>
<evidence type="ECO:0000256" key="2">
    <source>
        <dbReference type="ARBA" id="ARBA00006510"/>
    </source>
</evidence>
<feature type="transmembrane region" description="Helical" evidence="6">
    <location>
        <begin position="471"/>
        <end position="493"/>
    </location>
</feature>
<gene>
    <name evidence="8" type="primary">TMC7_0</name>
    <name evidence="8" type="ORF">FJT64_012358</name>
</gene>
<dbReference type="EMBL" id="VIIS01002033">
    <property type="protein sequence ID" value="KAF0289379.1"/>
    <property type="molecule type" value="Genomic_DNA"/>
</dbReference>
<feature type="transmembrane region" description="Helical" evidence="6">
    <location>
        <begin position="202"/>
        <end position="222"/>
    </location>
</feature>
<reference evidence="8 9" key="1">
    <citation type="submission" date="2019-07" db="EMBL/GenBank/DDBJ databases">
        <title>Draft genome assembly of a fouling barnacle, Amphibalanus amphitrite (Darwin, 1854): The first reference genome for Thecostraca.</title>
        <authorList>
            <person name="Kim W."/>
        </authorList>
    </citation>
    <scope>NUCLEOTIDE SEQUENCE [LARGE SCALE GENOMIC DNA]</scope>
    <source>
        <strain evidence="8">SNU_AA5</strain>
        <tissue evidence="8">Soma without cirri and trophi</tissue>
    </source>
</reference>
<dbReference type="AlphaFoldDB" id="A0A6A4V8A6"/>
<evidence type="ECO:0000256" key="5">
    <source>
        <dbReference type="ARBA" id="ARBA00023136"/>
    </source>
</evidence>
<evidence type="ECO:0000256" key="1">
    <source>
        <dbReference type="ARBA" id="ARBA00004141"/>
    </source>
</evidence>
<comment type="subcellular location">
    <subcellularLocation>
        <location evidence="1">Membrane</location>
        <topology evidence="1">Multi-pass membrane protein</topology>
    </subcellularLocation>
</comment>
<feature type="transmembrane region" description="Helical" evidence="6">
    <location>
        <begin position="584"/>
        <end position="608"/>
    </location>
</feature>
<feature type="transmembrane region" description="Helical" evidence="6">
    <location>
        <begin position="437"/>
        <end position="459"/>
    </location>
</feature>
<dbReference type="PANTHER" id="PTHR23302:SF24">
    <property type="entry name" value="TMC DOMAIN-CONTAINING PROTEIN"/>
    <property type="match status" value="1"/>
</dbReference>
<dbReference type="InterPro" id="IPR038900">
    <property type="entry name" value="TMC"/>
</dbReference>